<evidence type="ECO:0000313" key="1">
    <source>
        <dbReference type="EMBL" id="MED6143396.1"/>
    </source>
</evidence>
<keyword evidence="2" id="KW-1185">Reference proteome</keyword>
<reference evidence="1 2" key="1">
    <citation type="journal article" date="2023" name="Plants (Basel)">
        <title>Bridging the Gap: Combining Genomics and Transcriptomics Approaches to Understand Stylosanthes scabra, an Orphan Legume from the Brazilian Caatinga.</title>
        <authorList>
            <person name="Ferreira-Neto J.R.C."/>
            <person name="da Silva M.D."/>
            <person name="Binneck E."/>
            <person name="de Melo N.F."/>
            <person name="da Silva R.H."/>
            <person name="de Melo A.L.T.M."/>
            <person name="Pandolfi V."/>
            <person name="Bustamante F.O."/>
            <person name="Brasileiro-Vidal A.C."/>
            <person name="Benko-Iseppon A.M."/>
        </authorList>
    </citation>
    <scope>NUCLEOTIDE SEQUENCE [LARGE SCALE GENOMIC DNA]</scope>
    <source>
        <tissue evidence="1">Leaves</tissue>
    </source>
</reference>
<name>A0ABU6T573_9FABA</name>
<accession>A0ABU6T573</accession>
<gene>
    <name evidence="1" type="ORF">PIB30_005665</name>
</gene>
<sequence>MAEPQGDEVVREVEAAQMSHEPNPLHHWVTRDVMGSPCTLTEEYLAELKCSGVICGAVRRRGCIESSFLAEGRGYLSPHSSRDYSNVASSLRLNFIRTLGR</sequence>
<comment type="caution">
    <text evidence="1">The sequence shown here is derived from an EMBL/GenBank/DDBJ whole genome shotgun (WGS) entry which is preliminary data.</text>
</comment>
<organism evidence="1 2">
    <name type="scientific">Stylosanthes scabra</name>
    <dbReference type="NCBI Taxonomy" id="79078"/>
    <lineage>
        <taxon>Eukaryota</taxon>
        <taxon>Viridiplantae</taxon>
        <taxon>Streptophyta</taxon>
        <taxon>Embryophyta</taxon>
        <taxon>Tracheophyta</taxon>
        <taxon>Spermatophyta</taxon>
        <taxon>Magnoliopsida</taxon>
        <taxon>eudicotyledons</taxon>
        <taxon>Gunneridae</taxon>
        <taxon>Pentapetalae</taxon>
        <taxon>rosids</taxon>
        <taxon>fabids</taxon>
        <taxon>Fabales</taxon>
        <taxon>Fabaceae</taxon>
        <taxon>Papilionoideae</taxon>
        <taxon>50 kb inversion clade</taxon>
        <taxon>dalbergioids sensu lato</taxon>
        <taxon>Dalbergieae</taxon>
        <taxon>Pterocarpus clade</taxon>
        <taxon>Stylosanthes</taxon>
    </lineage>
</organism>
<protein>
    <submittedName>
        <fullName evidence="1">Uncharacterized protein</fullName>
    </submittedName>
</protein>
<evidence type="ECO:0000313" key="2">
    <source>
        <dbReference type="Proteomes" id="UP001341840"/>
    </source>
</evidence>
<dbReference type="Proteomes" id="UP001341840">
    <property type="component" value="Unassembled WGS sequence"/>
</dbReference>
<proteinExistence type="predicted"/>
<dbReference type="EMBL" id="JASCZI010090632">
    <property type="protein sequence ID" value="MED6143396.1"/>
    <property type="molecule type" value="Genomic_DNA"/>
</dbReference>